<evidence type="ECO:0000313" key="2">
    <source>
        <dbReference type="EMBL" id="OIW31954.1"/>
    </source>
</evidence>
<dbReference type="EMBL" id="KV875095">
    <property type="protein sequence ID" value="OIW31954.1"/>
    <property type="molecule type" value="Genomic_DNA"/>
</dbReference>
<feature type="region of interest" description="Disordered" evidence="1">
    <location>
        <begin position="27"/>
        <end position="74"/>
    </location>
</feature>
<proteinExistence type="predicted"/>
<protein>
    <submittedName>
        <fullName evidence="2">Uncharacterized protein</fullName>
    </submittedName>
</protein>
<sequence length="74" mass="8179">MSKHARNTPIYLIRSLAFKIRRDQTVTGGHGAELPPNHTNPVRTPGTHKFRTQKAGIPHCPSAHIELPPPVSQL</sequence>
<evidence type="ECO:0000313" key="3">
    <source>
        <dbReference type="Proteomes" id="UP000182658"/>
    </source>
</evidence>
<dbReference type="Proteomes" id="UP000182658">
    <property type="component" value="Unassembled WGS sequence"/>
</dbReference>
<accession>A0A1J7JW04</accession>
<keyword evidence="3" id="KW-1185">Reference proteome</keyword>
<reference evidence="2 3" key="1">
    <citation type="submission" date="2016-10" db="EMBL/GenBank/DDBJ databases">
        <title>Draft genome sequence of Coniochaeta ligniaria NRRL30616, a lignocellulolytic fungus for bioabatement of inhibitors in plant biomass hydrolysates.</title>
        <authorList>
            <consortium name="DOE Joint Genome Institute"/>
            <person name="Jimenez D.J."/>
            <person name="Hector R.E."/>
            <person name="Riley R."/>
            <person name="Sun H."/>
            <person name="Grigoriev I.V."/>
            <person name="Van Elsas J.D."/>
            <person name="Nichols N.N."/>
        </authorList>
    </citation>
    <scope>NUCLEOTIDE SEQUENCE [LARGE SCALE GENOMIC DNA]</scope>
    <source>
        <strain evidence="2 3">NRRL 30616</strain>
    </source>
</reference>
<dbReference type="InParanoid" id="A0A1J7JW04"/>
<name>A0A1J7JW04_9PEZI</name>
<organism evidence="2 3">
    <name type="scientific">Coniochaeta ligniaria NRRL 30616</name>
    <dbReference type="NCBI Taxonomy" id="1408157"/>
    <lineage>
        <taxon>Eukaryota</taxon>
        <taxon>Fungi</taxon>
        <taxon>Dikarya</taxon>
        <taxon>Ascomycota</taxon>
        <taxon>Pezizomycotina</taxon>
        <taxon>Sordariomycetes</taxon>
        <taxon>Sordariomycetidae</taxon>
        <taxon>Coniochaetales</taxon>
        <taxon>Coniochaetaceae</taxon>
        <taxon>Coniochaeta</taxon>
    </lineage>
</organism>
<evidence type="ECO:0000256" key="1">
    <source>
        <dbReference type="SAM" id="MobiDB-lite"/>
    </source>
</evidence>
<dbReference type="AlphaFoldDB" id="A0A1J7JW04"/>
<gene>
    <name evidence="2" type="ORF">CONLIGDRAFT_629632</name>
</gene>